<dbReference type="STRING" id="41875.K8EVQ4"/>
<dbReference type="EMBL" id="FO082274">
    <property type="protein sequence ID" value="CCO16535.1"/>
    <property type="molecule type" value="Genomic_DNA"/>
</dbReference>
<protein>
    <recommendedName>
        <fullName evidence="4">Large ribosomal subunit protein eL14 domain-containing protein</fullName>
    </recommendedName>
</protein>
<reference evidence="5 6" key="1">
    <citation type="submission" date="2011-10" db="EMBL/GenBank/DDBJ databases">
        <authorList>
            <person name="Genoscope - CEA"/>
        </authorList>
    </citation>
    <scope>NUCLEOTIDE SEQUENCE [LARGE SCALE GENOMIC DNA]</scope>
    <source>
        <strain evidence="5 6">RCC 1105</strain>
    </source>
</reference>
<dbReference type="OrthoDB" id="1875589at2759"/>
<dbReference type="GO" id="GO:0022625">
    <property type="term" value="C:cytosolic large ribosomal subunit"/>
    <property type="evidence" value="ECO:0007669"/>
    <property type="project" value="TreeGrafter"/>
</dbReference>
<dbReference type="GeneID" id="19015861"/>
<name>K8EVQ4_9CHLO</name>
<dbReference type="InterPro" id="IPR008991">
    <property type="entry name" value="Translation_prot_SH3-like_sf"/>
</dbReference>
<dbReference type="GO" id="GO:0003735">
    <property type="term" value="F:structural constituent of ribosome"/>
    <property type="evidence" value="ECO:0007669"/>
    <property type="project" value="InterPro"/>
</dbReference>
<dbReference type="Gene3D" id="2.30.30.30">
    <property type="match status" value="1"/>
</dbReference>
<evidence type="ECO:0000313" key="5">
    <source>
        <dbReference type="EMBL" id="CCO16535.1"/>
    </source>
</evidence>
<evidence type="ECO:0000256" key="1">
    <source>
        <dbReference type="ARBA" id="ARBA00006592"/>
    </source>
</evidence>
<dbReference type="eggNOG" id="KOG3421">
    <property type="taxonomic scope" value="Eukaryota"/>
</dbReference>
<evidence type="ECO:0000256" key="3">
    <source>
        <dbReference type="ARBA" id="ARBA00023274"/>
    </source>
</evidence>
<evidence type="ECO:0000256" key="2">
    <source>
        <dbReference type="ARBA" id="ARBA00022980"/>
    </source>
</evidence>
<keyword evidence="6" id="KW-1185">Reference proteome</keyword>
<dbReference type="GO" id="GO:0003723">
    <property type="term" value="F:RNA binding"/>
    <property type="evidence" value="ECO:0007669"/>
    <property type="project" value="InterPro"/>
</dbReference>
<accession>K8EVQ4</accession>
<dbReference type="GO" id="GO:0006412">
    <property type="term" value="P:translation"/>
    <property type="evidence" value="ECO:0007669"/>
    <property type="project" value="InterPro"/>
</dbReference>
<dbReference type="InterPro" id="IPR039660">
    <property type="entry name" value="Ribosomal_eL14"/>
</dbReference>
<keyword evidence="2" id="KW-0689">Ribosomal protein</keyword>
<dbReference type="PANTHER" id="PTHR11127">
    <property type="entry name" value="60S RIBOSOMAL PROTEIN L14"/>
    <property type="match status" value="1"/>
</dbReference>
<evidence type="ECO:0000313" key="6">
    <source>
        <dbReference type="Proteomes" id="UP000198341"/>
    </source>
</evidence>
<dbReference type="InterPro" id="IPR014722">
    <property type="entry name" value="Rib_uL2_dom2"/>
</dbReference>
<proteinExistence type="inferred from homology"/>
<gene>
    <name evidence="5" type="ORF">Bathy05g03580</name>
</gene>
<feature type="domain" description="Large ribosomal subunit protein eL14" evidence="4">
    <location>
        <begin position="87"/>
        <end position="158"/>
    </location>
</feature>
<dbReference type="RefSeq" id="XP_007512977.1">
    <property type="nucleotide sequence ID" value="XM_007512915.1"/>
</dbReference>
<sequence>MVFCFLSVSRGESLSMSLVVVVVKSSGGERSMTFSARSWQRILTKTNIELGRVALVNLKADKLYGKLVVVVDLVDQNRVLVDAPGIKRCIINLKRLAITPIKLDTGRCPDAAALAAAHKGAAAEFAASKWGQKIARQSARKTLTDFDRFKVAIARSKRSAIVKKAMA</sequence>
<dbReference type="Pfam" id="PF01929">
    <property type="entry name" value="Ribosomal_L14e"/>
    <property type="match status" value="1"/>
</dbReference>
<dbReference type="GO" id="GO:0042273">
    <property type="term" value="P:ribosomal large subunit biogenesis"/>
    <property type="evidence" value="ECO:0007669"/>
    <property type="project" value="TreeGrafter"/>
</dbReference>
<comment type="similarity">
    <text evidence="1">Belongs to the eukaryotic ribosomal protein eL14 family.</text>
</comment>
<dbReference type="InterPro" id="IPR002784">
    <property type="entry name" value="Ribosomal_eL14_dom"/>
</dbReference>
<keyword evidence="3" id="KW-0687">Ribonucleoprotein</keyword>
<dbReference type="CDD" id="cd23702">
    <property type="entry name" value="eL14"/>
    <property type="match status" value="1"/>
</dbReference>
<dbReference type="Proteomes" id="UP000198341">
    <property type="component" value="Chromosome 5"/>
</dbReference>
<dbReference type="Gene3D" id="6.10.250.2270">
    <property type="match status" value="1"/>
</dbReference>
<dbReference type="AlphaFoldDB" id="K8EVQ4"/>
<dbReference type="KEGG" id="bpg:Bathy05g03580"/>
<evidence type="ECO:0000259" key="4">
    <source>
        <dbReference type="Pfam" id="PF01929"/>
    </source>
</evidence>
<organism evidence="5 6">
    <name type="scientific">Bathycoccus prasinos</name>
    <dbReference type="NCBI Taxonomy" id="41875"/>
    <lineage>
        <taxon>Eukaryota</taxon>
        <taxon>Viridiplantae</taxon>
        <taxon>Chlorophyta</taxon>
        <taxon>Mamiellophyceae</taxon>
        <taxon>Mamiellales</taxon>
        <taxon>Bathycoccaceae</taxon>
        <taxon>Bathycoccus</taxon>
    </lineage>
</organism>
<dbReference type="SUPFAM" id="SSF50104">
    <property type="entry name" value="Translation proteins SH3-like domain"/>
    <property type="match status" value="1"/>
</dbReference>
<dbReference type="PANTHER" id="PTHR11127:SF2">
    <property type="entry name" value="LARGE RIBOSOMAL SUBUNIT PROTEIN EL14"/>
    <property type="match status" value="1"/>
</dbReference>